<dbReference type="EMBL" id="CP041241">
    <property type="protein sequence ID" value="QLL65073.1"/>
    <property type="molecule type" value="Genomic_DNA"/>
</dbReference>
<reference evidence="2 3" key="1">
    <citation type="submission" date="2019-06" db="EMBL/GenBank/DDBJ databases">
        <title>Complete genome sequence of Ensifer mexicanus ITTG R7 isolated from nodules of Acacia angustissima (Mill.) Kuntze.</title>
        <authorList>
            <person name="Rincon-Rosales R."/>
            <person name="Rogel M.A."/>
            <person name="Guerrero G."/>
            <person name="Rincon-Molina C.I."/>
            <person name="Lopez-Lopez A."/>
            <person name="Martinez-Romero E."/>
        </authorList>
    </citation>
    <scope>NUCLEOTIDE SEQUENCE [LARGE SCALE GENOMIC DNA]</scope>
    <source>
        <strain evidence="2 3">ITTG R7</strain>
        <plasmid evidence="3">pemeittgr7c</plasmid>
    </source>
</reference>
<accession>A0A859QFI5</accession>
<evidence type="ECO:0000313" key="3">
    <source>
        <dbReference type="Proteomes" id="UP000510721"/>
    </source>
</evidence>
<protein>
    <submittedName>
        <fullName evidence="2">Uncharacterized protein</fullName>
    </submittedName>
</protein>
<evidence type="ECO:0000256" key="1">
    <source>
        <dbReference type="SAM" id="MobiDB-lite"/>
    </source>
</evidence>
<dbReference type="AlphaFoldDB" id="A0A859QFI5"/>
<feature type="compositionally biased region" description="Basic residues" evidence="1">
    <location>
        <begin position="1"/>
        <end position="10"/>
    </location>
</feature>
<feature type="region of interest" description="Disordered" evidence="1">
    <location>
        <begin position="1"/>
        <end position="80"/>
    </location>
</feature>
<gene>
    <name evidence="2" type="ORF">FKV68_27310</name>
</gene>
<dbReference type="RefSeq" id="WP_180943539.1">
    <property type="nucleotide sequence ID" value="NZ_CP041241.1"/>
</dbReference>
<feature type="compositionally biased region" description="Basic and acidic residues" evidence="1">
    <location>
        <begin position="16"/>
        <end position="29"/>
    </location>
</feature>
<proteinExistence type="predicted"/>
<feature type="compositionally biased region" description="Basic and acidic residues" evidence="1">
    <location>
        <begin position="41"/>
        <end position="58"/>
    </location>
</feature>
<name>A0A859QFI5_9HYPH</name>
<keyword evidence="2" id="KW-0614">Plasmid</keyword>
<keyword evidence="3" id="KW-1185">Reference proteome</keyword>
<sequence>MKTTEKRRKGVPGDVPEERPIEKDSDLHPHAKKQPVEPDDVATHRAIREAARQKRDDYLVESDLEESEQRYPTPGMKDQD</sequence>
<geneLocation type="plasmid" evidence="3">
    <name>pemeittgr7c</name>
</geneLocation>
<dbReference type="KEGG" id="emx:FKV68_27310"/>
<evidence type="ECO:0000313" key="2">
    <source>
        <dbReference type="EMBL" id="QLL65073.1"/>
    </source>
</evidence>
<dbReference type="Proteomes" id="UP000510721">
    <property type="component" value="Plasmid pEmeITTGR7c"/>
</dbReference>
<organism evidence="2 3">
    <name type="scientific">Sinorhizobium mexicanum</name>
    <dbReference type="NCBI Taxonomy" id="375549"/>
    <lineage>
        <taxon>Bacteria</taxon>
        <taxon>Pseudomonadati</taxon>
        <taxon>Pseudomonadota</taxon>
        <taxon>Alphaproteobacteria</taxon>
        <taxon>Hyphomicrobiales</taxon>
        <taxon>Rhizobiaceae</taxon>
        <taxon>Sinorhizobium/Ensifer group</taxon>
        <taxon>Sinorhizobium</taxon>
    </lineage>
</organism>